<comment type="caution">
    <text evidence="1">The sequence shown here is derived from an EMBL/GenBank/DDBJ whole genome shotgun (WGS) entry which is preliminary data.</text>
</comment>
<evidence type="ECO:0000313" key="2">
    <source>
        <dbReference type="Proteomes" id="UP000297749"/>
    </source>
</evidence>
<sequence>MNAQLTEIMRLITNLMRTGVV</sequence>
<dbReference type="Proteomes" id="UP000297749">
    <property type="component" value="Unassembled WGS sequence"/>
</dbReference>
<accession>A0A659QYZ6</accession>
<feature type="non-terminal residue" evidence="1">
    <location>
        <position position="21"/>
    </location>
</feature>
<dbReference type="AlphaFoldDB" id="A0A659QYZ6"/>
<name>A0A659QYZ6_SALET</name>
<organism evidence="1 2">
    <name type="scientific">Salmonella enterica subsp. enterica serovar Wilhelmsburg</name>
    <dbReference type="NCBI Taxonomy" id="1960126"/>
    <lineage>
        <taxon>Bacteria</taxon>
        <taxon>Pseudomonadati</taxon>
        <taxon>Pseudomonadota</taxon>
        <taxon>Gammaproteobacteria</taxon>
        <taxon>Enterobacterales</taxon>
        <taxon>Enterobacteriaceae</taxon>
        <taxon>Salmonella</taxon>
    </lineage>
</organism>
<evidence type="ECO:0000313" key="1">
    <source>
        <dbReference type="EMBL" id="TGC90382.1"/>
    </source>
</evidence>
<reference evidence="1 2" key="1">
    <citation type="submission" date="2018-03" db="EMBL/GenBank/DDBJ databases">
        <title>Non-Typhoidal Salmonella genome sequencing and assembly.</title>
        <authorList>
            <person name="Matchawe C."/>
        </authorList>
    </citation>
    <scope>NUCLEOTIDE SEQUENCE [LARGE SCALE GENOMIC DNA]</scope>
    <source>
        <strain evidence="1 2">32eva</strain>
    </source>
</reference>
<gene>
    <name evidence="1" type="ORF">C9F04_05035</name>
</gene>
<proteinExistence type="predicted"/>
<dbReference type="EMBL" id="PYKF01000204">
    <property type="protein sequence ID" value="TGC90382.1"/>
    <property type="molecule type" value="Genomic_DNA"/>
</dbReference>
<protein>
    <submittedName>
        <fullName evidence="1">Phage baseplate protein</fullName>
    </submittedName>
</protein>